<name>A0A1X7EBM7_9PROT</name>
<feature type="domain" description="p-hydroxybenzoic acid efflux pump subunit AaeA-like beta-barrel" evidence="4">
    <location>
        <begin position="248"/>
        <end position="323"/>
    </location>
</feature>
<dbReference type="AlphaFoldDB" id="A0A1X7EBM7"/>
<organism evidence="5 6">
    <name type="scientific">Azospirillum oryzae</name>
    <dbReference type="NCBI Taxonomy" id="286727"/>
    <lineage>
        <taxon>Bacteria</taxon>
        <taxon>Pseudomonadati</taxon>
        <taxon>Pseudomonadota</taxon>
        <taxon>Alphaproteobacteria</taxon>
        <taxon>Rhodospirillales</taxon>
        <taxon>Azospirillaceae</taxon>
        <taxon>Azospirillum</taxon>
    </lineage>
</organism>
<dbReference type="RefSeq" id="WP_085083705.1">
    <property type="nucleotide sequence ID" value="NZ_FXAK01000002.1"/>
</dbReference>
<reference evidence="5 6" key="1">
    <citation type="submission" date="2017-04" db="EMBL/GenBank/DDBJ databases">
        <authorList>
            <person name="Afonso C.L."/>
            <person name="Miller P.J."/>
            <person name="Scott M.A."/>
            <person name="Spackman E."/>
            <person name="Goraichik I."/>
            <person name="Dimitrov K.M."/>
            <person name="Suarez D.L."/>
            <person name="Swayne D.E."/>
        </authorList>
    </citation>
    <scope>NUCLEOTIDE SEQUENCE [LARGE SCALE GENOMIC DNA]</scope>
    <source>
        <strain evidence="5 6">A2P</strain>
    </source>
</reference>
<dbReference type="InterPro" id="IPR058634">
    <property type="entry name" value="AaeA-lik-b-barrel"/>
</dbReference>
<keyword evidence="1" id="KW-0175">Coiled coil</keyword>
<dbReference type="InterPro" id="IPR058624">
    <property type="entry name" value="MdtA-like_HH"/>
</dbReference>
<accession>A0A1X7EBM7</accession>
<dbReference type="STRING" id="286727.SAMN02982917_1430"/>
<dbReference type="Pfam" id="PF25917">
    <property type="entry name" value="BSH_RND"/>
    <property type="match status" value="1"/>
</dbReference>
<dbReference type="Pfam" id="PF25876">
    <property type="entry name" value="HH_MFP_RND"/>
    <property type="match status" value="1"/>
</dbReference>
<evidence type="ECO:0000313" key="5">
    <source>
        <dbReference type="EMBL" id="SMF30700.1"/>
    </source>
</evidence>
<dbReference type="SUPFAM" id="SSF111369">
    <property type="entry name" value="HlyD-like secretion proteins"/>
    <property type="match status" value="3"/>
</dbReference>
<evidence type="ECO:0000313" key="6">
    <source>
        <dbReference type="Proteomes" id="UP000192936"/>
    </source>
</evidence>
<dbReference type="Pfam" id="PF25963">
    <property type="entry name" value="Beta-barrel_AAEA"/>
    <property type="match status" value="1"/>
</dbReference>
<dbReference type="GO" id="GO:0055085">
    <property type="term" value="P:transmembrane transport"/>
    <property type="evidence" value="ECO:0007669"/>
    <property type="project" value="InterPro"/>
</dbReference>
<evidence type="ECO:0000259" key="2">
    <source>
        <dbReference type="Pfam" id="PF25876"/>
    </source>
</evidence>
<dbReference type="Gene3D" id="2.40.30.170">
    <property type="match status" value="1"/>
</dbReference>
<feature type="domain" description="Multidrug resistance protein MdtA-like alpha-helical hairpin" evidence="2">
    <location>
        <begin position="116"/>
        <end position="176"/>
    </location>
</feature>
<dbReference type="Proteomes" id="UP000192936">
    <property type="component" value="Unassembled WGS sequence"/>
</dbReference>
<evidence type="ECO:0000259" key="4">
    <source>
        <dbReference type="Pfam" id="PF25963"/>
    </source>
</evidence>
<proteinExistence type="predicted"/>
<dbReference type="PANTHER" id="PTHR30386">
    <property type="entry name" value="MEMBRANE FUSION SUBUNIT OF EMRAB-TOLC MULTIDRUG EFFLUX PUMP"/>
    <property type="match status" value="1"/>
</dbReference>
<dbReference type="OrthoDB" id="9811754at2"/>
<feature type="coiled-coil region" evidence="1">
    <location>
        <begin position="108"/>
        <end position="215"/>
    </location>
</feature>
<dbReference type="PANTHER" id="PTHR30386:SF24">
    <property type="entry name" value="MULTIDRUG RESISTANCE EFFLUX PUMP"/>
    <property type="match status" value="1"/>
</dbReference>
<sequence>MANGVRKIVLSGVALAVLAGGAVAGEHWWTTGRFLESTDNAYVQSDITVVSPKISAYVRDVKVAENQLVRTGDVLAVLDDQDFRAKVAEAEAAVTAQKAALGTLDSKLELQRTVIDQAAATLASAEAEQRRAQQEFERSRSLASDSWTSRQKLETADADLRKAVAQVAKARAALASENEQVNVLHATRTETEAHLAQAQATLQTARNDLDNTVIRAPVDGVIGNRGVQVGQYARPGVQLLSLVPLPDVYVVANFKETQLAHMRPGQQVSISVDAFPDRHLTGTVESFAPASGSKFSLLPPENATGNFTKIVQRVPVRIALPRDNALAGLLRPGLSVEAEVDTRGADAAPHVASGGVFGALSDKQAVAAK</sequence>
<dbReference type="EMBL" id="FXAK01000002">
    <property type="protein sequence ID" value="SMF30700.1"/>
    <property type="molecule type" value="Genomic_DNA"/>
</dbReference>
<evidence type="ECO:0000259" key="3">
    <source>
        <dbReference type="Pfam" id="PF25917"/>
    </source>
</evidence>
<dbReference type="InterPro" id="IPR050739">
    <property type="entry name" value="MFP"/>
</dbReference>
<evidence type="ECO:0000256" key="1">
    <source>
        <dbReference type="SAM" id="Coils"/>
    </source>
</evidence>
<gene>
    <name evidence="5" type="ORF">SAMN02982917_1430</name>
</gene>
<feature type="domain" description="Multidrug resistance protein MdtA-like barrel-sandwich hybrid" evidence="3">
    <location>
        <begin position="50"/>
        <end position="238"/>
    </location>
</feature>
<dbReference type="InterPro" id="IPR058625">
    <property type="entry name" value="MdtA-like_BSH"/>
</dbReference>
<dbReference type="Gene3D" id="1.10.287.470">
    <property type="entry name" value="Helix hairpin bin"/>
    <property type="match status" value="2"/>
</dbReference>
<protein>
    <submittedName>
        <fullName evidence="5">Membrane fusion protein, multidrug efflux system</fullName>
    </submittedName>
</protein>
<dbReference type="Gene3D" id="2.40.50.100">
    <property type="match status" value="1"/>
</dbReference>